<dbReference type="EMBL" id="BQXS01005351">
    <property type="protein sequence ID" value="GKT37859.1"/>
    <property type="molecule type" value="Genomic_DNA"/>
</dbReference>
<dbReference type="Proteomes" id="UP001057375">
    <property type="component" value="Unassembled WGS sequence"/>
</dbReference>
<accession>A0ABQ5L221</accession>
<name>A0ABQ5L221_9EUKA</name>
<protein>
    <submittedName>
        <fullName evidence="1">Uncharacterized protein</fullName>
    </submittedName>
</protein>
<reference evidence="1" key="1">
    <citation type="submission" date="2022-03" db="EMBL/GenBank/DDBJ databases">
        <title>Draft genome sequence of Aduncisulcus paluster, a free-living microaerophilic Fornicata.</title>
        <authorList>
            <person name="Yuyama I."/>
            <person name="Kume K."/>
            <person name="Tamura T."/>
            <person name="Inagaki Y."/>
            <person name="Hashimoto T."/>
        </authorList>
    </citation>
    <scope>NUCLEOTIDE SEQUENCE</scope>
    <source>
        <strain evidence="1">NY0171</strain>
    </source>
</reference>
<keyword evidence="2" id="KW-1185">Reference proteome</keyword>
<evidence type="ECO:0000313" key="2">
    <source>
        <dbReference type="Proteomes" id="UP001057375"/>
    </source>
</evidence>
<organism evidence="1 2">
    <name type="scientific">Aduncisulcus paluster</name>
    <dbReference type="NCBI Taxonomy" id="2918883"/>
    <lineage>
        <taxon>Eukaryota</taxon>
        <taxon>Metamonada</taxon>
        <taxon>Carpediemonas-like organisms</taxon>
        <taxon>Aduncisulcus</taxon>
    </lineage>
</organism>
<comment type="caution">
    <text evidence="1">The sequence shown here is derived from an EMBL/GenBank/DDBJ whole genome shotgun (WGS) entry which is preliminary data.</text>
</comment>
<feature type="non-terminal residue" evidence="1">
    <location>
        <position position="1"/>
    </location>
</feature>
<evidence type="ECO:0000313" key="1">
    <source>
        <dbReference type="EMBL" id="GKT37859.1"/>
    </source>
</evidence>
<proteinExistence type="predicted"/>
<gene>
    <name evidence="1" type="ORF">ADUPG1_003797</name>
</gene>
<sequence length="12" mass="1343">SPKPSRKEKQSA</sequence>